<evidence type="ECO:0000313" key="1">
    <source>
        <dbReference type="EMBL" id="MFD1606990.1"/>
    </source>
</evidence>
<comment type="caution">
    <text evidence="1">The sequence shown here is derived from an EMBL/GenBank/DDBJ whole genome shotgun (WGS) entry which is preliminary data.</text>
</comment>
<gene>
    <name evidence="1" type="ORF">ACFSBH_04915</name>
</gene>
<dbReference type="InterPro" id="IPR021596">
    <property type="entry name" value="DUF3219"/>
</dbReference>
<accession>A0ABW4HP44</accession>
<dbReference type="SUPFAM" id="SSF159173">
    <property type="entry name" value="YkvR-like"/>
    <property type="match status" value="1"/>
</dbReference>
<reference evidence="2" key="1">
    <citation type="journal article" date="2019" name="Int. J. Syst. Evol. Microbiol.">
        <title>The Global Catalogue of Microorganisms (GCM) 10K type strain sequencing project: providing services to taxonomists for standard genome sequencing and annotation.</title>
        <authorList>
            <consortium name="The Broad Institute Genomics Platform"/>
            <consortium name="The Broad Institute Genome Sequencing Center for Infectious Disease"/>
            <person name="Wu L."/>
            <person name="Ma J."/>
        </authorList>
    </citation>
    <scope>NUCLEOTIDE SEQUENCE [LARGE SCALE GENOMIC DNA]</scope>
    <source>
        <strain evidence="2">CGMCC 1.12376</strain>
    </source>
</reference>
<dbReference type="Gene3D" id="2.40.30.80">
    <property type="entry name" value="YkvR-like"/>
    <property type="match status" value="1"/>
</dbReference>
<proteinExistence type="predicted"/>
<dbReference type="EMBL" id="JBHUDE010000018">
    <property type="protein sequence ID" value="MFD1606990.1"/>
    <property type="molecule type" value="Genomic_DNA"/>
</dbReference>
<protein>
    <submittedName>
        <fullName evidence="1">DUF3219 family protein</fullName>
    </submittedName>
</protein>
<dbReference type="Proteomes" id="UP001597221">
    <property type="component" value="Unassembled WGS sequence"/>
</dbReference>
<keyword evidence="2" id="KW-1185">Reference proteome</keyword>
<dbReference type="InterPro" id="IPR023105">
    <property type="entry name" value="YkvR-like_sf"/>
</dbReference>
<name>A0ABW4HP44_9BACI</name>
<organism evidence="1 2">
    <name type="scientific">Oceanobacillus luteolus</name>
    <dbReference type="NCBI Taxonomy" id="1274358"/>
    <lineage>
        <taxon>Bacteria</taxon>
        <taxon>Bacillati</taxon>
        <taxon>Bacillota</taxon>
        <taxon>Bacilli</taxon>
        <taxon>Bacillales</taxon>
        <taxon>Bacillaceae</taxon>
        <taxon>Oceanobacillus</taxon>
    </lineage>
</organism>
<dbReference type="RefSeq" id="WP_251511738.1">
    <property type="nucleotide sequence ID" value="NZ_JAMBON010000003.1"/>
</dbReference>
<sequence>MMEIHINDLIIDDVSNFREQVLDSENGGRRLIQFDFKVHSDDYHRITTELYKNEFLVRVPEYNLEFNAVIQNYYTSITDLYVEDAIGEFSLALVEK</sequence>
<evidence type="ECO:0000313" key="2">
    <source>
        <dbReference type="Proteomes" id="UP001597221"/>
    </source>
</evidence>
<dbReference type="Pfam" id="PF11514">
    <property type="entry name" value="DUF3219"/>
    <property type="match status" value="1"/>
</dbReference>